<gene>
    <name evidence="1" type="ORF">LCGC14_0112480</name>
</gene>
<name>A0A0F9VPQ3_9ZZZZ</name>
<dbReference type="AlphaFoldDB" id="A0A0F9VPQ3"/>
<dbReference type="EMBL" id="LAZR01000033">
    <property type="protein sequence ID" value="KKO01893.1"/>
    <property type="molecule type" value="Genomic_DNA"/>
</dbReference>
<sequence length="274" mass="30724">MPIIAPHHRRASPLSTRNDYTPVCAWPDDCTVQWGGRGIVISEDSVRGTAFFEAFPGAKGFFRGEGKSVEEAEAACFKKWAAFSICDHKWGRGFIVESRGVEFKHGRMRPKLRGKTHYTNGGAICKKCKAFASMFKPVHALCSYKAGPSIHDLTLAAEGALRPASPAYHSKDLNKWARKSELLLRLAGVDLPETPDTPSQLDIFDDPNLDPYNVECRRAVVSWYVENREALAKTPGKMMQGFFDTLEQRSMERLVEEEQDYRTVQVETPQGDPI</sequence>
<evidence type="ECO:0000313" key="1">
    <source>
        <dbReference type="EMBL" id="KKO01893.1"/>
    </source>
</evidence>
<protein>
    <submittedName>
        <fullName evidence="1">Uncharacterized protein</fullName>
    </submittedName>
</protein>
<organism evidence="1">
    <name type="scientific">marine sediment metagenome</name>
    <dbReference type="NCBI Taxonomy" id="412755"/>
    <lineage>
        <taxon>unclassified sequences</taxon>
        <taxon>metagenomes</taxon>
        <taxon>ecological metagenomes</taxon>
    </lineage>
</organism>
<comment type="caution">
    <text evidence="1">The sequence shown here is derived from an EMBL/GenBank/DDBJ whole genome shotgun (WGS) entry which is preliminary data.</text>
</comment>
<reference evidence="1" key="1">
    <citation type="journal article" date="2015" name="Nature">
        <title>Complex archaea that bridge the gap between prokaryotes and eukaryotes.</title>
        <authorList>
            <person name="Spang A."/>
            <person name="Saw J.H."/>
            <person name="Jorgensen S.L."/>
            <person name="Zaremba-Niedzwiedzka K."/>
            <person name="Martijn J."/>
            <person name="Lind A.E."/>
            <person name="van Eijk R."/>
            <person name="Schleper C."/>
            <person name="Guy L."/>
            <person name="Ettema T.J."/>
        </authorList>
    </citation>
    <scope>NUCLEOTIDE SEQUENCE</scope>
</reference>
<proteinExistence type="predicted"/>
<accession>A0A0F9VPQ3</accession>